<dbReference type="RefSeq" id="WP_425352943.1">
    <property type="nucleotide sequence ID" value="NZ_QBKN01000014.1"/>
</dbReference>
<organism evidence="3 4">
    <name type="scientific">Allosediminivita pacifica</name>
    <dbReference type="NCBI Taxonomy" id="1267769"/>
    <lineage>
        <taxon>Bacteria</taxon>
        <taxon>Pseudomonadati</taxon>
        <taxon>Pseudomonadota</taxon>
        <taxon>Alphaproteobacteria</taxon>
        <taxon>Rhodobacterales</taxon>
        <taxon>Paracoccaceae</taxon>
        <taxon>Allosediminivita</taxon>
    </lineage>
</organism>
<name>A0A2T6AT32_9RHOB</name>
<dbReference type="InterPro" id="IPR011991">
    <property type="entry name" value="ArsR-like_HTH"/>
</dbReference>
<evidence type="ECO:0000313" key="3">
    <source>
        <dbReference type="EMBL" id="PTX46972.1"/>
    </source>
</evidence>
<dbReference type="Gene3D" id="1.10.10.10">
    <property type="entry name" value="Winged helix-like DNA-binding domain superfamily/Winged helix DNA-binding domain"/>
    <property type="match status" value="1"/>
</dbReference>
<dbReference type="InterPro" id="IPR036388">
    <property type="entry name" value="WH-like_DNA-bd_sf"/>
</dbReference>
<reference evidence="3 4" key="1">
    <citation type="submission" date="2018-04" db="EMBL/GenBank/DDBJ databases">
        <title>Genomic Encyclopedia of Archaeal and Bacterial Type Strains, Phase II (KMG-II): from individual species to whole genera.</title>
        <authorList>
            <person name="Goeker M."/>
        </authorList>
    </citation>
    <scope>NUCLEOTIDE SEQUENCE [LARGE SCALE GENOMIC DNA]</scope>
    <source>
        <strain evidence="3 4">DSM 29329</strain>
    </source>
</reference>
<sequence>MIARDLGLKASTLSVYLSALSRAGLVTARREGPERRYRACPEAIEQIMCGIAEQVAEGRLARGSARRTTPWQVLFLEGEAGGAGPIAAAVLQRYGMARFHASVGGLSPLREVDPVVAQVLMRMGHDVSGLTPMGPGQAADVVVTLDATAASFDGPWSNAMRGHWPMPQRPDRVICRALWAQRIYMELTRRAKALTAATRGEGGAAALLTALNDLSSCPPEAGHACAFRQSPRRRSSAPEPREAAAS</sequence>
<comment type="caution">
    <text evidence="3">The sequence shown here is derived from an EMBL/GenBank/DDBJ whole genome shotgun (WGS) entry which is preliminary data.</text>
</comment>
<dbReference type="InterPro" id="IPR036390">
    <property type="entry name" value="WH_DNA-bd_sf"/>
</dbReference>
<gene>
    <name evidence="3" type="ORF">C8N44_114114</name>
</gene>
<keyword evidence="4" id="KW-1185">Reference proteome</keyword>
<evidence type="ECO:0000259" key="2">
    <source>
        <dbReference type="SMART" id="SM00226"/>
    </source>
</evidence>
<dbReference type="SUPFAM" id="SSF46785">
    <property type="entry name" value="Winged helix' DNA-binding domain"/>
    <property type="match status" value="1"/>
</dbReference>
<accession>A0A2T6AT32</accession>
<dbReference type="CDD" id="cd00090">
    <property type="entry name" value="HTH_ARSR"/>
    <property type="match status" value="1"/>
</dbReference>
<proteinExistence type="predicted"/>
<feature type="domain" description="Phosphotyrosine protein phosphatase I" evidence="2">
    <location>
        <begin position="85"/>
        <end position="197"/>
    </location>
</feature>
<dbReference type="Proteomes" id="UP000244069">
    <property type="component" value="Unassembled WGS sequence"/>
</dbReference>
<feature type="region of interest" description="Disordered" evidence="1">
    <location>
        <begin position="226"/>
        <end position="246"/>
    </location>
</feature>
<dbReference type="SUPFAM" id="SSF52788">
    <property type="entry name" value="Phosphotyrosine protein phosphatases I"/>
    <property type="match status" value="1"/>
</dbReference>
<dbReference type="GO" id="GO:0006355">
    <property type="term" value="P:regulation of DNA-templated transcription"/>
    <property type="evidence" value="ECO:0007669"/>
    <property type="project" value="UniProtKB-ARBA"/>
</dbReference>
<evidence type="ECO:0000256" key="1">
    <source>
        <dbReference type="SAM" id="MobiDB-lite"/>
    </source>
</evidence>
<dbReference type="InterPro" id="IPR023485">
    <property type="entry name" value="Ptyr_pPase"/>
</dbReference>
<dbReference type="AlphaFoldDB" id="A0A2T6AT32"/>
<dbReference type="SMART" id="SM00226">
    <property type="entry name" value="LMWPc"/>
    <property type="match status" value="1"/>
</dbReference>
<evidence type="ECO:0000313" key="4">
    <source>
        <dbReference type="Proteomes" id="UP000244069"/>
    </source>
</evidence>
<protein>
    <recommendedName>
        <fullName evidence="2">Phosphotyrosine protein phosphatase I domain-containing protein</fullName>
    </recommendedName>
</protein>
<dbReference type="InterPro" id="IPR036196">
    <property type="entry name" value="Ptyr_pPase_sf"/>
</dbReference>
<dbReference type="EMBL" id="QBKN01000014">
    <property type="protein sequence ID" value="PTX46972.1"/>
    <property type="molecule type" value="Genomic_DNA"/>
</dbReference>